<reference evidence="10" key="1">
    <citation type="submission" date="2025-08" db="UniProtKB">
        <authorList>
            <consortium name="RefSeq"/>
        </authorList>
    </citation>
    <scope>IDENTIFICATION</scope>
</reference>
<evidence type="ECO:0000256" key="2">
    <source>
        <dbReference type="ARBA" id="ARBA00005152"/>
    </source>
</evidence>
<feature type="binding site" evidence="7">
    <location>
        <position position="94"/>
    </location>
    <ligand>
        <name>Mg(2+)</name>
        <dbReference type="ChEBI" id="CHEBI:18420"/>
        <label>1</label>
        <note>catalytic</note>
    </ligand>
</feature>
<dbReference type="FunFam" id="3.30.540.10:FF:000004">
    <property type="entry name" value="Inositol-1-monophosphatase"/>
    <property type="match status" value="1"/>
</dbReference>
<dbReference type="Pfam" id="PF00459">
    <property type="entry name" value="Inositol_P"/>
    <property type="match status" value="1"/>
</dbReference>
<feature type="binding site" evidence="7">
    <location>
        <position position="71"/>
    </location>
    <ligand>
        <name>Mg(2+)</name>
        <dbReference type="ChEBI" id="CHEBI:18420"/>
        <label>1</label>
        <note>catalytic</note>
    </ligand>
</feature>
<name>A0A6I9VUT1_9HYME</name>
<accession>A0A6I9VUT1</accession>
<dbReference type="GO" id="GO:0008934">
    <property type="term" value="F:inositol monophosphate 1-phosphatase activity"/>
    <property type="evidence" value="ECO:0007669"/>
    <property type="project" value="InterPro"/>
</dbReference>
<dbReference type="GO" id="GO:0007165">
    <property type="term" value="P:signal transduction"/>
    <property type="evidence" value="ECO:0007669"/>
    <property type="project" value="TreeGrafter"/>
</dbReference>
<dbReference type="FunFam" id="3.40.190.80:FF:000002">
    <property type="entry name" value="Inositol-1-monophosphatase"/>
    <property type="match status" value="1"/>
</dbReference>
<dbReference type="Gene3D" id="3.40.190.80">
    <property type="match status" value="1"/>
</dbReference>
<gene>
    <name evidence="10" type="primary">LOC105422750</name>
</gene>
<dbReference type="GO" id="GO:0046872">
    <property type="term" value="F:metal ion binding"/>
    <property type="evidence" value="ECO:0007669"/>
    <property type="project" value="UniProtKB-KW"/>
</dbReference>
<dbReference type="PROSITE" id="PS00629">
    <property type="entry name" value="IMP_1"/>
    <property type="match status" value="1"/>
</dbReference>
<evidence type="ECO:0000313" key="10">
    <source>
        <dbReference type="RefSeq" id="XP_011630544.1"/>
    </source>
</evidence>
<organism evidence="9 10">
    <name type="scientific">Pogonomyrmex barbatus</name>
    <name type="common">red harvester ant</name>
    <dbReference type="NCBI Taxonomy" id="144034"/>
    <lineage>
        <taxon>Eukaryota</taxon>
        <taxon>Metazoa</taxon>
        <taxon>Ecdysozoa</taxon>
        <taxon>Arthropoda</taxon>
        <taxon>Hexapoda</taxon>
        <taxon>Insecta</taxon>
        <taxon>Pterygota</taxon>
        <taxon>Neoptera</taxon>
        <taxon>Endopterygota</taxon>
        <taxon>Hymenoptera</taxon>
        <taxon>Apocrita</taxon>
        <taxon>Aculeata</taxon>
        <taxon>Formicoidea</taxon>
        <taxon>Formicidae</taxon>
        <taxon>Myrmicinae</taxon>
        <taxon>Pogonomyrmex</taxon>
    </lineage>
</organism>
<dbReference type="InterPro" id="IPR033942">
    <property type="entry name" value="IMPase"/>
</dbReference>
<dbReference type="UniPathway" id="UPA00823">
    <property type="reaction ID" value="UER00788"/>
</dbReference>
<keyword evidence="9" id="KW-1185">Reference proteome</keyword>
<dbReference type="KEGG" id="pbar:105422750"/>
<dbReference type="PANTHER" id="PTHR20854">
    <property type="entry name" value="INOSITOL MONOPHOSPHATASE"/>
    <property type="match status" value="1"/>
</dbReference>
<dbReference type="GO" id="GO:0006021">
    <property type="term" value="P:inositol biosynthetic process"/>
    <property type="evidence" value="ECO:0007669"/>
    <property type="project" value="UniProtKB-UniPathway"/>
</dbReference>
<comment type="cofactor">
    <cofactor evidence="1 7 8">
        <name>Mg(2+)</name>
        <dbReference type="ChEBI" id="CHEBI:18420"/>
    </cofactor>
</comment>
<dbReference type="Gene3D" id="3.30.540.10">
    <property type="entry name" value="Fructose-1,6-Bisphosphatase, subunit A, domain 1"/>
    <property type="match status" value="1"/>
</dbReference>
<dbReference type="InterPro" id="IPR000760">
    <property type="entry name" value="Inositol_monophosphatase-like"/>
</dbReference>
<dbReference type="Proteomes" id="UP000504615">
    <property type="component" value="Unplaced"/>
</dbReference>
<dbReference type="OrthoDB" id="10254945at2759"/>
<evidence type="ECO:0000256" key="7">
    <source>
        <dbReference type="PIRSR" id="PIRSR600760-2"/>
    </source>
</evidence>
<keyword evidence="6 7" id="KW-0460">Magnesium</keyword>
<comment type="similarity">
    <text evidence="3 8">Belongs to the inositol monophosphatase superfamily.</text>
</comment>
<dbReference type="AlphaFoldDB" id="A0A6I9VUT1"/>
<feature type="binding site" evidence="7">
    <location>
        <position position="92"/>
    </location>
    <ligand>
        <name>Mg(2+)</name>
        <dbReference type="ChEBI" id="CHEBI:18420"/>
        <label>1</label>
        <note>catalytic</note>
    </ligand>
</feature>
<dbReference type="InterPro" id="IPR020550">
    <property type="entry name" value="Inositol_monophosphatase_CS"/>
</dbReference>
<dbReference type="RefSeq" id="XP_011630544.1">
    <property type="nucleotide sequence ID" value="XM_011632242.2"/>
</dbReference>
<dbReference type="PRINTS" id="PR00378">
    <property type="entry name" value="LIIMPHPHTASE"/>
</dbReference>
<dbReference type="CDD" id="cd01639">
    <property type="entry name" value="IMPase"/>
    <property type="match status" value="1"/>
</dbReference>
<dbReference type="PANTHER" id="PTHR20854:SF25">
    <property type="entry name" value="INOSITOL-1-MONOPHOSPHATASE"/>
    <property type="match status" value="1"/>
</dbReference>
<evidence type="ECO:0000256" key="8">
    <source>
        <dbReference type="RuleBase" id="RU364068"/>
    </source>
</evidence>
<dbReference type="GeneID" id="105422750"/>
<dbReference type="InterPro" id="IPR020583">
    <property type="entry name" value="Inositol_monoP_metal-BS"/>
</dbReference>
<proteinExistence type="inferred from homology"/>
<evidence type="ECO:0000256" key="1">
    <source>
        <dbReference type="ARBA" id="ARBA00001946"/>
    </source>
</evidence>
<evidence type="ECO:0000313" key="9">
    <source>
        <dbReference type="Proteomes" id="UP000504615"/>
    </source>
</evidence>
<dbReference type="SUPFAM" id="SSF56655">
    <property type="entry name" value="Carbohydrate phosphatase"/>
    <property type="match status" value="1"/>
</dbReference>
<dbReference type="PRINTS" id="PR00377">
    <property type="entry name" value="IMPHPHTASES"/>
</dbReference>
<evidence type="ECO:0000256" key="4">
    <source>
        <dbReference type="ARBA" id="ARBA00022723"/>
    </source>
</evidence>
<keyword evidence="5 8" id="KW-0378">Hydrolase</keyword>
<evidence type="ECO:0000256" key="3">
    <source>
        <dbReference type="ARBA" id="ARBA00009759"/>
    </source>
</evidence>
<feature type="binding site" evidence="7">
    <location>
        <position position="224"/>
    </location>
    <ligand>
        <name>Mg(2+)</name>
        <dbReference type="ChEBI" id="CHEBI:18420"/>
        <label>1</label>
        <note>catalytic</note>
    </ligand>
</feature>
<evidence type="ECO:0000256" key="6">
    <source>
        <dbReference type="ARBA" id="ARBA00022842"/>
    </source>
</evidence>
<feature type="binding site" evidence="7">
    <location>
        <position position="95"/>
    </location>
    <ligand>
        <name>Mg(2+)</name>
        <dbReference type="ChEBI" id="CHEBI:18420"/>
        <label>1</label>
        <note>catalytic</note>
    </ligand>
</feature>
<keyword evidence="4 7" id="KW-0479">Metal-binding</keyword>
<evidence type="ECO:0000256" key="5">
    <source>
        <dbReference type="ARBA" id="ARBA00022801"/>
    </source>
</evidence>
<sequence length="285" mass="31603">MSSDPDIARYFEIAKELTLQAGQIIKCHCEEEKVVYVKNKNDFVTDFDNKIEKLFFDNLSKEFPNHKIIAEEAAAKMLEMPELTDAPTWFIDPIDGTTNFIHSFPQFCISVGLMICKELVLGIIYNPMHSEFYSAIKGKGAFLNGKPICCSKVTELKEALIGLETSIALVISVGANKDIYTGRINALVEITQGVRNIGSAAMAMAYVARGALDSFHLDDLKPWDVAAGTLIIREAGGIVIDTKGGEYNVMKPKTIAASSETLARELSKFIIDIDLKTQRKRLKRT</sequence>
<comment type="pathway">
    <text evidence="2 8">Polyol metabolism; myo-inositol biosynthesis; myo-inositol from D-glucose 6-phosphate: step 2/2.</text>
</comment>
<protein>
    <recommendedName>
        <fullName evidence="8">Inositol-1-monophosphatase</fullName>
        <ecNumber evidence="8">3.1.3.25</ecNumber>
    </recommendedName>
</protein>
<dbReference type="InterPro" id="IPR020552">
    <property type="entry name" value="Inositol_monoPase_Li-sen"/>
</dbReference>
<comment type="catalytic activity">
    <reaction evidence="8">
        <text>a myo-inositol phosphate + H2O = myo-inositol + phosphate</text>
        <dbReference type="Rhea" id="RHEA:24056"/>
        <dbReference type="ChEBI" id="CHEBI:15377"/>
        <dbReference type="ChEBI" id="CHEBI:17268"/>
        <dbReference type="ChEBI" id="CHEBI:43474"/>
        <dbReference type="ChEBI" id="CHEBI:84139"/>
        <dbReference type="EC" id="3.1.3.25"/>
    </reaction>
</comment>
<dbReference type="EC" id="3.1.3.25" evidence="8"/>
<dbReference type="GO" id="GO:0046854">
    <property type="term" value="P:phosphatidylinositol phosphate biosynthetic process"/>
    <property type="evidence" value="ECO:0007669"/>
    <property type="project" value="InterPro"/>
</dbReference>
<dbReference type="PROSITE" id="PS00630">
    <property type="entry name" value="IMP_2"/>
    <property type="match status" value="1"/>
</dbReference>